<protein>
    <submittedName>
        <fullName evidence="10">Prenyltransferase</fullName>
    </submittedName>
</protein>
<name>A0A9X3IZT1_9BACT</name>
<evidence type="ECO:0000313" key="10">
    <source>
        <dbReference type="EMBL" id="MCY1010947.1"/>
    </source>
</evidence>
<dbReference type="PANTHER" id="PTHR13929">
    <property type="entry name" value="1,4-DIHYDROXY-2-NAPHTHOATE OCTAPRENYLTRANSFERASE"/>
    <property type="match status" value="1"/>
</dbReference>
<evidence type="ECO:0000256" key="7">
    <source>
        <dbReference type="ARBA" id="ARBA00022989"/>
    </source>
</evidence>
<keyword evidence="7 9" id="KW-1133">Transmembrane helix</keyword>
<comment type="pathway">
    <text evidence="2">Quinol/quinone metabolism; menaquinone biosynthesis.</text>
</comment>
<dbReference type="Proteomes" id="UP001150924">
    <property type="component" value="Unassembled WGS sequence"/>
</dbReference>
<keyword evidence="11" id="KW-1185">Reference proteome</keyword>
<evidence type="ECO:0000256" key="9">
    <source>
        <dbReference type="SAM" id="Phobius"/>
    </source>
</evidence>
<evidence type="ECO:0000256" key="5">
    <source>
        <dbReference type="ARBA" id="ARBA00022679"/>
    </source>
</evidence>
<dbReference type="PANTHER" id="PTHR13929:SF0">
    <property type="entry name" value="UBIA PRENYLTRANSFERASE DOMAIN-CONTAINING PROTEIN 1"/>
    <property type="match status" value="1"/>
</dbReference>
<evidence type="ECO:0000256" key="6">
    <source>
        <dbReference type="ARBA" id="ARBA00022692"/>
    </source>
</evidence>
<reference evidence="10" key="1">
    <citation type="submission" date="2022-11" db="EMBL/GenBank/DDBJ databases">
        <title>Minimal conservation of predation-associated metabolite biosynthetic gene clusters underscores biosynthetic potential of Myxococcota including descriptions for ten novel species: Archangium lansinium sp. nov., Myxococcus landrumus sp. nov., Nannocystis bai.</title>
        <authorList>
            <person name="Ahearne A."/>
            <person name="Stevens C."/>
            <person name="Phillips K."/>
        </authorList>
    </citation>
    <scope>NUCLEOTIDE SEQUENCE</scope>
    <source>
        <strain evidence="10">Na p29</strain>
    </source>
</reference>
<evidence type="ECO:0000256" key="1">
    <source>
        <dbReference type="ARBA" id="ARBA00004141"/>
    </source>
</evidence>
<comment type="caution">
    <text evidence="10">The sequence shown here is derived from an EMBL/GenBank/DDBJ whole genome shotgun (WGS) entry which is preliminary data.</text>
</comment>
<comment type="subcellular location">
    <subcellularLocation>
        <location evidence="1">Membrane</location>
        <topology evidence="1">Multi-pass membrane protein</topology>
    </subcellularLocation>
</comment>
<dbReference type="GO" id="GO:0016020">
    <property type="term" value="C:membrane"/>
    <property type="evidence" value="ECO:0007669"/>
    <property type="project" value="UniProtKB-SubCell"/>
</dbReference>
<organism evidence="10 11">
    <name type="scientific">Nannocystis pusilla</name>
    <dbReference type="NCBI Taxonomy" id="889268"/>
    <lineage>
        <taxon>Bacteria</taxon>
        <taxon>Pseudomonadati</taxon>
        <taxon>Myxococcota</taxon>
        <taxon>Polyangia</taxon>
        <taxon>Nannocystales</taxon>
        <taxon>Nannocystaceae</taxon>
        <taxon>Nannocystis</taxon>
    </lineage>
</organism>
<dbReference type="InterPro" id="IPR000537">
    <property type="entry name" value="UbiA_prenyltransferase"/>
</dbReference>
<dbReference type="GO" id="GO:0042371">
    <property type="term" value="P:vitamin K biosynthetic process"/>
    <property type="evidence" value="ECO:0007669"/>
    <property type="project" value="TreeGrafter"/>
</dbReference>
<feature type="transmembrane region" description="Helical" evidence="9">
    <location>
        <begin position="48"/>
        <end position="68"/>
    </location>
</feature>
<keyword evidence="3" id="KW-0474">Menaquinone biosynthesis</keyword>
<evidence type="ECO:0000313" key="11">
    <source>
        <dbReference type="Proteomes" id="UP001150924"/>
    </source>
</evidence>
<dbReference type="EMBL" id="JAPNKE010000002">
    <property type="protein sequence ID" value="MCY1010947.1"/>
    <property type="molecule type" value="Genomic_DNA"/>
</dbReference>
<feature type="transmembrane region" description="Helical" evidence="9">
    <location>
        <begin position="292"/>
        <end position="314"/>
    </location>
</feature>
<keyword evidence="5" id="KW-0808">Transferase</keyword>
<sequence>MHPAFASPLRRWLHAFKPASWPKVLAPALLGQVLGVMSSGTFSVGAAVVGLAFAVFATIYVVLLNDWFDADVDALKRRMFPEAGSPKTIPDAILPAESVLLAGAGFGVMALAVAMCGELFLPGRPGLMLGAVIGLGLLLVYSAPPLRLNDRGAGEFVEALGVGVLVPWWSAYAQSGQLTSPWYVWALPGLALLAFASAAASGLSDEESDRRGRKATLTTMYGNRAARRAAEYSAFAGLIAWMFAVRASGGAFPLIPVQIAVLAAALPWRALTRESPHALTNCFKAQGRYKTALHRLIWGSSLALALALVVLRAVGWA</sequence>
<keyword evidence="8 9" id="KW-0472">Membrane</keyword>
<dbReference type="InterPro" id="IPR044878">
    <property type="entry name" value="UbiA_sf"/>
</dbReference>
<feature type="transmembrane region" description="Helical" evidence="9">
    <location>
        <begin position="225"/>
        <end position="244"/>
    </location>
</feature>
<dbReference type="GO" id="GO:0009234">
    <property type="term" value="P:menaquinone biosynthetic process"/>
    <property type="evidence" value="ECO:0007669"/>
    <property type="project" value="UniProtKB-KW"/>
</dbReference>
<evidence type="ECO:0000256" key="4">
    <source>
        <dbReference type="ARBA" id="ARBA00022475"/>
    </source>
</evidence>
<accession>A0A9X3IZT1</accession>
<dbReference type="GO" id="GO:0004659">
    <property type="term" value="F:prenyltransferase activity"/>
    <property type="evidence" value="ECO:0007669"/>
    <property type="project" value="InterPro"/>
</dbReference>
<feature type="transmembrane region" description="Helical" evidence="9">
    <location>
        <begin position="250"/>
        <end position="271"/>
    </location>
</feature>
<keyword evidence="4" id="KW-1003">Cell membrane</keyword>
<dbReference type="RefSeq" id="WP_267774106.1">
    <property type="nucleotide sequence ID" value="NZ_JAPNKE010000002.1"/>
</dbReference>
<dbReference type="Gene3D" id="1.10.357.140">
    <property type="entry name" value="UbiA prenyltransferase"/>
    <property type="match status" value="1"/>
</dbReference>
<feature type="transmembrane region" description="Helical" evidence="9">
    <location>
        <begin position="99"/>
        <end position="121"/>
    </location>
</feature>
<keyword evidence="6 9" id="KW-0812">Transmembrane</keyword>
<feature type="transmembrane region" description="Helical" evidence="9">
    <location>
        <begin position="127"/>
        <end position="146"/>
    </location>
</feature>
<proteinExistence type="predicted"/>
<feature type="transmembrane region" description="Helical" evidence="9">
    <location>
        <begin position="182"/>
        <end position="204"/>
    </location>
</feature>
<dbReference type="InterPro" id="IPR026046">
    <property type="entry name" value="UBIAD1"/>
</dbReference>
<dbReference type="CDD" id="cd13962">
    <property type="entry name" value="PT_UbiA_UBIAD1"/>
    <property type="match status" value="1"/>
</dbReference>
<evidence type="ECO:0000256" key="3">
    <source>
        <dbReference type="ARBA" id="ARBA00022428"/>
    </source>
</evidence>
<gene>
    <name evidence="10" type="ORF">OV079_36355</name>
</gene>
<dbReference type="AlphaFoldDB" id="A0A9X3IZT1"/>
<dbReference type="Pfam" id="PF01040">
    <property type="entry name" value="UbiA"/>
    <property type="match status" value="1"/>
</dbReference>
<evidence type="ECO:0000256" key="8">
    <source>
        <dbReference type="ARBA" id="ARBA00023136"/>
    </source>
</evidence>
<evidence type="ECO:0000256" key="2">
    <source>
        <dbReference type="ARBA" id="ARBA00004863"/>
    </source>
</evidence>
<feature type="transmembrane region" description="Helical" evidence="9">
    <location>
        <begin position="153"/>
        <end position="170"/>
    </location>
</feature>